<sequence>MPGGGKSQDRSVRKLRRLGLSLWGEGNGDASNPPLEEKVNQAESLFKVEVKAHVEQAGISPTAGAEEILKQGIEAQGPVHVRIMFDENGEVASCDMEHLAVAQAAPTGISSATTLVGSPQPPAPATFATDMAAEGEALASPGARPACRGKQSGLRLRASCVQRASLRTRLVVCFPTPSSARGDLEVVGAMRCSARLEHP</sequence>
<proteinExistence type="predicted"/>
<accession>A0ACC1NMQ5</accession>
<protein>
    <submittedName>
        <fullName evidence="1">Uncharacterized protein</fullName>
    </submittedName>
</protein>
<dbReference type="EMBL" id="JANSHE010004154">
    <property type="protein sequence ID" value="KAJ2980354.1"/>
    <property type="molecule type" value="Genomic_DNA"/>
</dbReference>
<reference evidence="1" key="1">
    <citation type="submission" date="2022-08" db="EMBL/GenBank/DDBJ databases">
        <title>Genome Sequence of Pycnoporus sanguineus.</title>
        <authorList>
            <person name="Buettner E."/>
        </authorList>
    </citation>
    <scope>NUCLEOTIDE SEQUENCE</scope>
    <source>
        <strain evidence="1">CG-C14</strain>
    </source>
</reference>
<dbReference type="Proteomes" id="UP001144978">
    <property type="component" value="Unassembled WGS sequence"/>
</dbReference>
<gene>
    <name evidence="1" type="ORF">NUW54_g11017</name>
</gene>
<name>A0ACC1NMQ5_9APHY</name>
<comment type="caution">
    <text evidence="1">The sequence shown here is derived from an EMBL/GenBank/DDBJ whole genome shotgun (WGS) entry which is preliminary data.</text>
</comment>
<evidence type="ECO:0000313" key="1">
    <source>
        <dbReference type="EMBL" id="KAJ2980354.1"/>
    </source>
</evidence>
<evidence type="ECO:0000313" key="2">
    <source>
        <dbReference type="Proteomes" id="UP001144978"/>
    </source>
</evidence>
<organism evidence="1 2">
    <name type="scientific">Trametes sanguinea</name>
    <dbReference type="NCBI Taxonomy" id="158606"/>
    <lineage>
        <taxon>Eukaryota</taxon>
        <taxon>Fungi</taxon>
        <taxon>Dikarya</taxon>
        <taxon>Basidiomycota</taxon>
        <taxon>Agaricomycotina</taxon>
        <taxon>Agaricomycetes</taxon>
        <taxon>Polyporales</taxon>
        <taxon>Polyporaceae</taxon>
        <taxon>Trametes</taxon>
    </lineage>
</organism>
<keyword evidence="2" id="KW-1185">Reference proteome</keyword>